<evidence type="ECO:0000313" key="4">
    <source>
        <dbReference type="WBParaSite" id="GPLIN_000388400"/>
    </source>
</evidence>
<protein>
    <submittedName>
        <fullName evidence="4">MRP-S28 domain-containing protein</fullName>
    </submittedName>
</protein>
<reference evidence="4" key="2">
    <citation type="submission" date="2016-06" db="UniProtKB">
        <authorList>
            <consortium name="WormBaseParasite"/>
        </authorList>
    </citation>
    <scope>IDENTIFICATION</scope>
</reference>
<reference evidence="3" key="1">
    <citation type="submission" date="2014-05" db="EMBL/GenBank/DDBJ databases">
        <title>The genome and life-stage specific transcriptomes of Globodera pallida elucidate key aspects of plant parasitism by a cyst nematode.</title>
        <authorList>
            <person name="Cotton J.A."/>
            <person name="Lilley C.J."/>
            <person name="Jones L.M."/>
            <person name="Kikuchi T."/>
            <person name="Reid A.J."/>
            <person name="Thorpe P."/>
            <person name="Tsai I.J."/>
            <person name="Beasley H."/>
            <person name="Blok V."/>
            <person name="Cock P.J.A."/>
            <person name="Van den Akker S.E."/>
            <person name="Holroyd N."/>
            <person name="Hunt M."/>
            <person name="Mantelin S."/>
            <person name="Naghra H."/>
            <person name="Pain A."/>
            <person name="Palomares-Rius J.E."/>
            <person name="Zarowiecki M."/>
            <person name="Berriman M."/>
            <person name="Jones J.T."/>
            <person name="Urwin P.E."/>
        </authorList>
    </citation>
    <scope>NUCLEOTIDE SEQUENCE [LARGE SCALE GENOMIC DNA]</scope>
    <source>
        <strain evidence="3">Lindley</strain>
    </source>
</reference>
<dbReference type="PANTHER" id="PTHR13490">
    <property type="entry name" value="MITOCHONDRIAL 28S RIBOSOMAL PROTEIN S28"/>
    <property type="match status" value="1"/>
</dbReference>
<feature type="region of interest" description="Disordered" evidence="1">
    <location>
        <begin position="262"/>
        <end position="283"/>
    </location>
</feature>
<name>A0A183BTE8_GLOPA</name>
<keyword evidence="3" id="KW-1185">Reference proteome</keyword>
<evidence type="ECO:0000259" key="2">
    <source>
        <dbReference type="Pfam" id="PF10213"/>
    </source>
</evidence>
<dbReference type="Proteomes" id="UP000050741">
    <property type="component" value="Unassembled WGS sequence"/>
</dbReference>
<organism evidence="3 4">
    <name type="scientific">Globodera pallida</name>
    <name type="common">Potato cyst nematode worm</name>
    <name type="synonym">Heterodera pallida</name>
    <dbReference type="NCBI Taxonomy" id="36090"/>
    <lineage>
        <taxon>Eukaryota</taxon>
        <taxon>Metazoa</taxon>
        <taxon>Ecdysozoa</taxon>
        <taxon>Nematoda</taxon>
        <taxon>Chromadorea</taxon>
        <taxon>Rhabditida</taxon>
        <taxon>Tylenchina</taxon>
        <taxon>Tylenchomorpha</taxon>
        <taxon>Tylenchoidea</taxon>
        <taxon>Heteroderidae</taxon>
        <taxon>Heteroderinae</taxon>
        <taxon>Globodera</taxon>
    </lineage>
</organism>
<dbReference type="Pfam" id="PF10213">
    <property type="entry name" value="MRP-S28"/>
    <property type="match status" value="1"/>
</dbReference>
<dbReference type="GO" id="GO:0032543">
    <property type="term" value="P:mitochondrial translation"/>
    <property type="evidence" value="ECO:0007669"/>
    <property type="project" value="InterPro"/>
</dbReference>
<evidence type="ECO:0000313" key="3">
    <source>
        <dbReference type="Proteomes" id="UP000050741"/>
    </source>
</evidence>
<dbReference type="WBParaSite" id="GPLIN_000388400">
    <property type="protein sequence ID" value="GPLIN_000388400"/>
    <property type="gene ID" value="GPLIN_000388400"/>
</dbReference>
<feature type="domain" description="Small ribosomal subunit protein mS35 mitochondrial conserved" evidence="2">
    <location>
        <begin position="152"/>
        <end position="244"/>
    </location>
</feature>
<evidence type="ECO:0000256" key="1">
    <source>
        <dbReference type="SAM" id="MobiDB-lite"/>
    </source>
</evidence>
<sequence length="283" mass="33235">MSSPNANAVGEVASKFNKLYIMPPNRLTRIKKTMNFMFGRTGDEQRLPSNLLARTAERSPRREDMKCTQDWPSVWPAAQPFRSSTVPLPLWMGFRRRPDVQPRMGSYGNLELLKIPNFLHLTPLHVQRHSQAIKKFCTKFPEELKKASTKEQYTPLRLVYSDYIHQSTNIRDIRAREVTAHLRLDSFELKDTHAHNKCRQLLGDRYNEETDTFTIKSDRCPLRRQNIDYLSYVLTALFHESHRTEQWETSMVQELLALKEQERLDAEGEPESDRQAQLMMDRN</sequence>
<dbReference type="InterPro" id="IPR019349">
    <property type="entry name" value="Ribosomal_mS35_mit"/>
</dbReference>
<dbReference type="GO" id="GO:0005763">
    <property type="term" value="C:mitochondrial small ribosomal subunit"/>
    <property type="evidence" value="ECO:0007669"/>
    <property type="project" value="TreeGrafter"/>
</dbReference>
<dbReference type="GO" id="GO:0003735">
    <property type="term" value="F:structural constituent of ribosome"/>
    <property type="evidence" value="ECO:0007669"/>
    <property type="project" value="InterPro"/>
</dbReference>
<dbReference type="InterPro" id="IPR039848">
    <property type="entry name" value="Ribosomal_mS35_mt"/>
</dbReference>
<feature type="compositionally biased region" description="Basic and acidic residues" evidence="1">
    <location>
        <begin position="262"/>
        <end position="274"/>
    </location>
</feature>
<dbReference type="PANTHER" id="PTHR13490:SF0">
    <property type="entry name" value="SMALL RIBOSOMAL SUBUNIT PROTEIN MS35"/>
    <property type="match status" value="1"/>
</dbReference>
<accession>A0A183BTE8</accession>
<dbReference type="AlphaFoldDB" id="A0A183BTE8"/>
<proteinExistence type="predicted"/>